<protein>
    <submittedName>
        <fullName evidence="11">Phosphoglycerol transferase MdoB</fullName>
    </submittedName>
</protein>
<dbReference type="Gene3D" id="3.40.720.10">
    <property type="entry name" value="Alkaline Phosphatase, subunit A"/>
    <property type="match status" value="1"/>
</dbReference>
<feature type="transmembrane region" description="Helical" evidence="9">
    <location>
        <begin position="205"/>
        <end position="226"/>
    </location>
</feature>
<comment type="subcellular location">
    <subcellularLocation>
        <location evidence="1">Cell membrane</location>
        <topology evidence="1">Multi-pass membrane protein</topology>
    </subcellularLocation>
</comment>
<keyword evidence="4 9" id="KW-0812">Transmembrane</keyword>
<evidence type="ECO:0000313" key="11">
    <source>
        <dbReference type="EMBL" id="SHJ95339.1"/>
    </source>
</evidence>
<evidence type="ECO:0000256" key="5">
    <source>
        <dbReference type="ARBA" id="ARBA00022989"/>
    </source>
</evidence>
<dbReference type="SUPFAM" id="SSF53649">
    <property type="entry name" value="Alkaline phosphatase-like"/>
    <property type="match status" value="1"/>
</dbReference>
<evidence type="ECO:0000256" key="9">
    <source>
        <dbReference type="SAM" id="Phobius"/>
    </source>
</evidence>
<accession>A0A1M6NI09</accession>
<reference evidence="11 12" key="1">
    <citation type="submission" date="2016-11" db="EMBL/GenBank/DDBJ databases">
        <authorList>
            <person name="Jaros S."/>
            <person name="Januszkiewicz K."/>
            <person name="Wedrychowicz H."/>
        </authorList>
    </citation>
    <scope>NUCLEOTIDE SEQUENCE [LARGE SCALE GENOMIC DNA]</scope>
    <source>
        <strain evidence="11 12">DSM 15480</strain>
    </source>
</reference>
<dbReference type="RefSeq" id="WP_084533975.1">
    <property type="nucleotide sequence ID" value="NZ_FQZY01000023.1"/>
</dbReference>
<dbReference type="PANTHER" id="PTHR47371">
    <property type="entry name" value="LIPOTEICHOIC ACID SYNTHASE"/>
    <property type="match status" value="1"/>
</dbReference>
<dbReference type="CDD" id="cd16015">
    <property type="entry name" value="LTA_synthase"/>
    <property type="match status" value="1"/>
</dbReference>
<dbReference type="GO" id="GO:0003723">
    <property type="term" value="F:RNA binding"/>
    <property type="evidence" value="ECO:0007669"/>
    <property type="project" value="UniProtKB-KW"/>
</dbReference>
<feature type="compositionally biased region" description="Basic and acidic residues" evidence="8">
    <location>
        <begin position="732"/>
        <end position="744"/>
    </location>
</feature>
<feature type="compositionally biased region" description="Low complexity" evidence="8">
    <location>
        <begin position="745"/>
        <end position="773"/>
    </location>
</feature>
<keyword evidence="12" id="KW-1185">Reference proteome</keyword>
<dbReference type="STRING" id="1121950.SAMN02745243_01819"/>
<sequence>MKKIQLKKPDIKGFFQKAKNLKKDDIKQWWKAKRERRQLILEQRRNSKLAKMMQPVYRIMNRFSLVFHALLACILNFAIELISRHSLIAAWEYMVQTPKVFLFNAYLIFATFAIVYLVRRRMFARIIISVFWLVLGISNGYLLLKRVTPFNAQDLKVLSDATALISNYFAPGELVLLIIGIVAVLLWVVSMWRRGGQYTGKMHRVLGIVGVVAAFAGYAVLTGIAVDQRVVSNYFGNIAFAYEDYGFPYCFTASVFNTGISEPAGYSEATIDEISNDGALTKSESGRSQEELPNIMFVQLESFFDPTEVEWLQFSEDPIPNLRALFNEYSSGYFKVPSVGAGTANTEFEVLTGMNLRFFGPGEYPYKTVLKDNVSESAATALASLGYGTEALHNNGGNFYSRAKVFNHMGFDHFTSKEFMNILQTTPKGWATDDVLIPNIMESMDTTEQQDFVFTVSVQGHGDYPEEKVFQNPAVVVSGVEDEGRRNAWEYYINEVHEMDEFAGNLIKAVESRNEPTVIVFYGDHLPTLDLQAKDLKSKYLYNTNYVIWDNMGLQKEDRNVPTYQIMADVFDRLDIHSGTVFNYHQERRQTQDYLSDLELLQYDILYGKQYVYKDSGEPITEGHLVMGVKDVNLTEVVEQMNGTYSLYGENLTKWSKVYVNGEKQNSTYLNNTRVELPDTKLKDGDIIEVSQVGSSNTVFRTSAQYEYKKGKLTEVPGTLQNLTLDEISGEKKVEKKTDTKTDDSQSTDAATDADTAAGTENTEGTENTGDADMAADDNTTDAAVPAN</sequence>
<feature type="transmembrane region" description="Helical" evidence="9">
    <location>
        <begin position="100"/>
        <end position="119"/>
    </location>
</feature>
<organism evidence="11 12">
    <name type="scientific">Hespellia stercorisuis DSM 15480</name>
    <dbReference type="NCBI Taxonomy" id="1121950"/>
    <lineage>
        <taxon>Bacteria</taxon>
        <taxon>Bacillati</taxon>
        <taxon>Bacillota</taxon>
        <taxon>Clostridia</taxon>
        <taxon>Lachnospirales</taxon>
        <taxon>Lachnospiraceae</taxon>
        <taxon>Hespellia</taxon>
    </lineage>
</organism>
<evidence type="ECO:0000259" key="10">
    <source>
        <dbReference type="Pfam" id="PF00884"/>
    </source>
</evidence>
<dbReference type="OrthoDB" id="243547at2"/>
<keyword evidence="7" id="KW-0694">RNA-binding</keyword>
<dbReference type="PANTHER" id="PTHR47371:SF3">
    <property type="entry name" value="PHOSPHOGLYCEROL TRANSFERASE I"/>
    <property type="match status" value="1"/>
</dbReference>
<keyword evidence="6 9" id="KW-0472">Membrane</keyword>
<dbReference type="InterPro" id="IPR017850">
    <property type="entry name" value="Alkaline_phosphatase_core_sf"/>
</dbReference>
<dbReference type="InterPro" id="IPR000917">
    <property type="entry name" value="Sulfatase_N"/>
</dbReference>
<dbReference type="PROSITE" id="PS50889">
    <property type="entry name" value="S4"/>
    <property type="match status" value="1"/>
</dbReference>
<comment type="pathway">
    <text evidence="2">Cell wall biogenesis; lipoteichoic acid biosynthesis.</text>
</comment>
<evidence type="ECO:0000256" key="7">
    <source>
        <dbReference type="PROSITE-ProRule" id="PRU00182"/>
    </source>
</evidence>
<feature type="transmembrane region" description="Helical" evidence="9">
    <location>
        <begin position="126"/>
        <end position="144"/>
    </location>
</feature>
<dbReference type="GO" id="GO:0005886">
    <property type="term" value="C:plasma membrane"/>
    <property type="evidence" value="ECO:0007669"/>
    <property type="project" value="UniProtKB-SubCell"/>
</dbReference>
<proteinExistence type="predicted"/>
<feature type="region of interest" description="Disordered" evidence="8">
    <location>
        <begin position="732"/>
        <end position="788"/>
    </location>
</feature>
<dbReference type="Proteomes" id="UP000184301">
    <property type="component" value="Unassembled WGS sequence"/>
</dbReference>
<name>A0A1M6NI09_9FIRM</name>
<evidence type="ECO:0000256" key="2">
    <source>
        <dbReference type="ARBA" id="ARBA00004936"/>
    </source>
</evidence>
<evidence type="ECO:0000256" key="8">
    <source>
        <dbReference type="SAM" id="MobiDB-lite"/>
    </source>
</evidence>
<evidence type="ECO:0000256" key="1">
    <source>
        <dbReference type="ARBA" id="ARBA00004651"/>
    </source>
</evidence>
<dbReference type="GO" id="GO:0016740">
    <property type="term" value="F:transferase activity"/>
    <property type="evidence" value="ECO:0007669"/>
    <property type="project" value="UniProtKB-KW"/>
</dbReference>
<feature type="transmembrane region" description="Helical" evidence="9">
    <location>
        <begin position="174"/>
        <end position="193"/>
    </location>
</feature>
<feature type="domain" description="Sulfatase N-terminal" evidence="10">
    <location>
        <begin position="293"/>
        <end position="559"/>
    </location>
</feature>
<evidence type="ECO:0000256" key="6">
    <source>
        <dbReference type="ARBA" id="ARBA00023136"/>
    </source>
</evidence>
<keyword evidence="5 9" id="KW-1133">Transmembrane helix</keyword>
<dbReference type="InterPro" id="IPR050448">
    <property type="entry name" value="OpgB/LTA_synthase_biosynth"/>
</dbReference>
<dbReference type="AlphaFoldDB" id="A0A1M6NI09"/>
<evidence type="ECO:0000256" key="4">
    <source>
        <dbReference type="ARBA" id="ARBA00022692"/>
    </source>
</evidence>
<keyword evidence="3" id="KW-1003">Cell membrane</keyword>
<dbReference type="Pfam" id="PF00884">
    <property type="entry name" value="Sulfatase"/>
    <property type="match status" value="1"/>
</dbReference>
<keyword evidence="11" id="KW-0808">Transferase</keyword>
<gene>
    <name evidence="11" type="ORF">SAMN02745243_01819</name>
</gene>
<dbReference type="EMBL" id="FQZY01000023">
    <property type="protein sequence ID" value="SHJ95339.1"/>
    <property type="molecule type" value="Genomic_DNA"/>
</dbReference>
<evidence type="ECO:0000256" key="3">
    <source>
        <dbReference type="ARBA" id="ARBA00022475"/>
    </source>
</evidence>
<evidence type="ECO:0000313" key="12">
    <source>
        <dbReference type="Proteomes" id="UP000184301"/>
    </source>
</evidence>